<keyword evidence="2" id="KW-1185">Reference proteome</keyword>
<dbReference type="EMBL" id="UIHB01000002">
    <property type="protein sequence ID" value="SUZ28053.1"/>
    <property type="molecule type" value="Genomic_DNA"/>
</dbReference>
<proteinExistence type="predicted"/>
<evidence type="ECO:0000313" key="1">
    <source>
        <dbReference type="EMBL" id="SUZ28053.1"/>
    </source>
</evidence>
<comment type="caution">
    <text evidence="1">The sequence shown here is derived from an EMBL/GenBank/DDBJ whole genome shotgun (WGS) entry which is preliminary data.</text>
</comment>
<sequence length="42" mass="4798">MGAIGEQVLAEELGEVAAKVLHELRYEEAEARSRNQRDELMR</sequence>
<dbReference type="Proteomes" id="UP000254168">
    <property type="component" value="Unassembled WGS sequence"/>
</dbReference>
<gene>
    <name evidence="1" type="ORF">CPBF424_18550</name>
</gene>
<organism evidence="1 2">
    <name type="scientific">Xanthomonas euroxanthea</name>
    <dbReference type="NCBI Taxonomy" id="2259622"/>
    <lineage>
        <taxon>Bacteria</taxon>
        <taxon>Pseudomonadati</taxon>
        <taxon>Pseudomonadota</taxon>
        <taxon>Gammaproteobacteria</taxon>
        <taxon>Lysobacterales</taxon>
        <taxon>Lysobacteraceae</taxon>
        <taxon>Xanthomonas</taxon>
    </lineage>
</organism>
<evidence type="ECO:0000313" key="2">
    <source>
        <dbReference type="Proteomes" id="UP000254168"/>
    </source>
</evidence>
<dbReference type="AlphaFoldDB" id="A0AA46C834"/>
<reference evidence="1 2" key="1">
    <citation type="submission" date="2018-06" db="EMBL/GenBank/DDBJ databases">
        <authorList>
            <person name="Pothier F. J."/>
        </authorList>
    </citation>
    <scope>NUCLEOTIDE SEQUENCE [LARGE SCALE GENOMIC DNA]</scope>
    <source>
        <strain evidence="1 2">CPBF 424</strain>
    </source>
</reference>
<protein>
    <submittedName>
        <fullName evidence="1">Uncharacterized protein</fullName>
    </submittedName>
</protein>
<accession>A0AA46C834</accession>
<name>A0AA46C834_9XANT</name>